<feature type="compositionally biased region" description="Polar residues" evidence="8">
    <location>
        <begin position="165"/>
        <end position="178"/>
    </location>
</feature>
<protein>
    <submittedName>
        <fullName evidence="10">Cysteine and glycine-rich protein 3 (cardiac LIM protein)</fullName>
    </submittedName>
</protein>
<evidence type="ECO:0000256" key="5">
    <source>
        <dbReference type="ARBA" id="ARBA00023038"/>
    </source>
</evidence>
<evidence type="ECO:0000256" key="2">
    <source>
        <dbReference type="ARBA" id="ARBA00022723"/>
    </source>
</evidence>
<dbReference type="Gene3D" id="2.10.110.10">
    <property type="entry name" value="Cysteine Rich Protein"/>
    <property type="match status" value="1"/>
</dbReference>
<reference evidence="10 11" key="1">
    <citation type="journal article" date="2021" name="G3 (Bethesda)">
        <title>Improved contiguity of the threespine stickleback genome using long-read sequencing.</title>
        <authorList>
            <person name="Nath S."/>
            <person name="Shaw D.E."/>
            <person name="White M.A."/>
        </authorList>
    </citation>
    <scope>NUCLEOTIDE SEQUENCE [LARGE SCALE GENOMIC DNA]</scope>
    <source>
        <strain evidence="10 11">Lake Benthic</strain>
    </source>
</reference>
<evidence type="ECO:0000256" key="8">
    <source>
        <dbReference type="SAM" id="MobiDB-lite"/>
    </source>
</evidence>
<dbReference type="GO" id="GO:0045214">
    <property type="term" value="P:sarcomere organization"/>
    <property type="evidence" value="ECO:0007669"/>
    <property type="project" value="TreeGrafter"/>
</dbReference>
<dbReference type="PANTHER" id="PTHR24215">
    <property type="entry name" value="RHO-GTPASE-ACTIVATING PROTEIN LRG1"/>
    <property type="match status" value="1"/>
</dbReference>
<feature type="region of interest" description="Disordered" evidence="8">
    <location>
        <begin position="150"/>
        <end position="196"/>
    </location>
</feature>
<dbReference type="InterPro" id="IPR001781">
    <property type="entry name" value="Znf_LIM"/>
</dbReference>
<dbReference type="SUPFAM" id="SSF57716">
    <property type="entry name" value="Glucocorticoid receptor-like (DNA-binding domain)"/>
    <property type="match status" value="3"/>
</dbReference>
<dbReference type="Proteomes" id="UP000007635">
    <property type="component" value="Chromosome II"/>
</dbReference>
<proteinExistence type="predicted"/>
<dbReference type="PANTHER" id="PTHR24215:SF1">
    <property type="entry name" value="CYSTEINE AND GLYCINE-RICH PROTEIN 3"/>
    <property type="match status" value="1"/>
</dbReference>
<dbReference type="SMART" id="SM00132">
    <property type="entry name" value="LIM"/>
    <property type="match status" value="1"/>
</dbReference>
<evidence type="ECO:0000256" key="6">
    <source>
        <dbReference type="ARBA" id="ARBA00023242"/>
    </source>
</evidence>
<feature type="compositionally biased region" description="Basic and acidic residues" evidence="8">
    <location>
        <begin position="104"/>
        <end position="116"/>
    </location>
</feature>
<evidence type="ECO:0000313" key="11">
    <source>
        <dbReference type="Proteomes" id="UP000007635"/>
    </source>
</evidence>
<sequence>MVGIKADRRGTGAHRLGFKMPNWGGGARCAACEKTVYHAEEVQCNGRSFHKTCFLCMSCRKALDSTTVAAHESEIHCKSCYGKKYGPKGYGYGQGAGALSSDPPNHEGPQHHDSKPRPPNSNENKSSLKFGCSDRCPRCSKAVYAAEKVMGAGKVRNTGPEAKQRSNTLNALRNSGSTGRRRERPQIVQHSGRGAD</sequence>
<evidence type="ECO:0000256" key="3">
    <source>
        <dbReference type="ARBA" id="ARBA00022737"/>
    </source>
</evidence>
<dbReference type="CDD" id="cd09481">
    <property type="entry name" value="LIM1_CRP3"/>
    <property type="match status" value="1"/>
</dbReference>
<dbReference type="AlphaFoldDB" id="A0AAQ4RVF6"/>
<feature type="region of interest" description="Disordered" evidence="8">
    <location>
        <begin position="93"/>
        <end position="128"/>
    </location>
</feature>
<reference evidence="10" key="3">
    <citation type="submission" date="2025-09" db="UniProtKB">
        <authorList>
            <consortium name="Ensembl"/>
        </authorList>
    </citation>
    <scope>IDENTIFICATION</scope>
</reference>
<accession>A0AAQ4RVF6</accession>
<dbReference type="GO" id="GO:0030018">
    <property type="term" value="C:Z disc"/>
    <property type="evidence" value="ECO:0007669"/>
    <property type="project" value="TreeGrafter"/>
</dbReference>
<dbReference type="PROSITE" id="PS50023">
    <property type="entry name" value="LIM_DOMAIN_2"/>
    <property type="match status" value="1"/>
</dbReference>
<evidence type="ECO:0000256" key="4">
    <source>
        <dbReference type="ARBA" id="ARBA00022833"/>
    </source>
</evidence>
<dbReference type="GO" id="GO:0046872">
    <property type="term" value="F:metal ion binding"/>
    <property type="evidence" value="ECO:0007669"/>
    <property type="project" value="UniProtKB-KW"/>
</dbReference>
<keyword evidence="6" id="KW-0539">Nucleus</keyword>
<keyword evidence="4 7" id="KW-0862">Zinc</keyword>
<dbReference type="GO" id="GO:0060537">
    <property type="term" value="P:muscle tissue development"/>
    <property type="evidence" value="ECO:0007669"/>
    <property type="project" value="TreeGrafter"/>
</dbReference>
<reference evidence="10" key="2">
    <citation type="submission" date="2025-08" db="UniProtKB">
        <authorList>
            <consortium name="Ensembl"/>
        </authorList>
    </citation>
    <scope>IDENTIFICATION</scope>
</reference>
<feature type="domain" description="LIM zinc-binding" evidence="9">
    <location>
        <begin position="27"/>
        <end position="87"/>
    </location>
</feature>
<dbReference type="Ensembl" id="ENSGACT00000047995.1">
    <property type="protein sequence ID" value="ENSGACP00000067435.1"/>
    <property type="gene ID" value="ENSGACG00000017082.2"/>
</dbReference>
<comment type="subcellular location">
    <subcellularLocation>
        <location evidence="1">Nucleus</location>
    </subcellularLocation>
</comment>
<keyword evidence="11" id="KW-1185">Reference proteome</keyword>
<organism evidence="10 11">
    <name type="scientific">Gasterosteus aculeatus aculeatus</name>
    <name type="common">three-spined stickleback</name>
    <dbReference type="NCBI Taxonomy" id="481459"/>
    <lineage>
        <taxon>Eukaryota</taxon>
        <taxon>Metazoa</taxon>
        <taxon>Chordata</taxon>
        <taxon>Craniata</taxon>
        <taxon>Vertebrata</taxon>
        <taxon>Euteleostomi</taxon>
        <taxon>Actinopterygii</taxon>
        <taxon>Neopterygii</taxon>
        <taxon>Teleostei</taxon>
        <taxon>Neoteleostei</taxon>
        <taxon>Acanthomorphata</taxon>
        <taxon>Eupercaria</taxon>
        <taxon>Perciformes</taxon>
        <taxon>Cottioidei</taxon>
        <taxon>Gasterosteales</taxon>
        <taxon>Gasterosteidae</taxon>
        <taxon>Gasterosteus</taxon>
    </lineage>
</organism>
<dbReference type="GO" id="GO:0060048">
    <property type="term" value="P:cardiac muscle contraction"/>
    <property type="evidence" value="ECO:0007669"/>
    <property type="project" value="TreeGrafter"/>
</dbReference>
<dbReference type="GO" id="GO:0042805">
    <property type="term" value="F:actinin binding"/>
    <property type="evidence" value="ECO:0007669"/>
    <property type="project" value="TreeGrafter"/>
</dbReference>
<dbReference type="GO" id="GO:0005634">
    <property type="term" value="C:nucleus"/>
    <property type="evidence" value="ECO:0007669"/>
    <property type="project" value="UniProtKB-SubCell"/>
</dbReference>
<dbReference type="PROSITE" id="PS00478">
    <property type="entry name" value="LIM_DOMAIN_1"/>
    <property type="match status" value="1"/>
</dbReference>
<evidence type="ECO:0000259" key="9">
    <source>
        <dbReference type="PROSITE" id="PS50023"/>
    </source>
</evidence>
<keyword evidence="2 7" id="KW-0479">Metal-binding</keyword>
<dbReference type="GO" id="GO:0008307">
    <property type="term" value="F:structural constituent of muscle"/>
    <property type="evidence" value="ECO:0007669"/>
    <property type="project" value="TreeGrafter"/>
</dbReference>
<dbReference type="GeneTree" id="ENSGT00940000159533"/>
<dbReference type="Pfam" id="PF00412">
    <property type="entry name" value="LIM"/>
    <property type="match status" value="1"/>
</dbReference>
<keyword evidence="3" id="KW-0677">Repeat</keyword>
<evidence type="ECO:0000256" key="7">
    <source>
        <dbReference type="PROSITE-ProRule" id="PRU00125"/>
    </source>
</evidence>
<dbReference type="FunFam" id="2.10.110.10:FF:000001">
    <property type="entry name" value="Cysteine and glycine-rich protein 1"/>
    <property type="match status" value="1"/>
</dbReference>
<keyword evidence="5 7" id="KW-0440">LIM domain</keyword>
<name>A0AAQ4RVF6_GASAC</name>
<evidence type="ECO:0000256" key="1">
    <source>
        <dbReference type="ARBA" id="ARBA00004123"/>
    </source>
</evidence>
<evidence type="ECO:0000313" key="10">
    <source>
        <dbReference type="Ensembl" id="ENSGACP00000067435.1"/>
    </source>
</evidence>